<comment type="subcellular location">
    <subcellularLocation>
        <location evidence="1">Cell inner membrane</location>
        <topology evidence="1">Single-pass membrane protein</topology>
        <orientation evidence="1">Periplasmic side</orientation>
    </subcellularLocation>
</comment>
<name>A0A1Y1CLT3_9BACT</name>
<evidence type="ECO:0000256" key="10">
    <source>
        <dbReference type="SAM" id="Phobius"/>
    </source>
</evidence>
<keyword evidence="4" id="KW-1003">Cell membrane</keyword>
<evidence type="ECO:0000256" key="1">
    <source>
        <dbReference type="ARBA" id="ARBA00004383"/>
    </source>
</evidence>
<dbReference type="NCBIfam" id="TIGR01352">
    <property type="entry name" value="tonB_Cterm"/>
    <property type="match status" value="3"/>
</dbReference>
<dbReference type="SUPFAM" id="SSF49464">
    <property type="entry name" value="Carboxypeptidase regulatory domain-like"/>
    <property type="match status" value="1"/>
</dbReference>
<reference evidence="12 13" key="1">
    <citation type="journal article" date="2018" name="Mar. Genomics">
        <title>Complete genome sequence of Marinifilaceae bacterium strain SPP2, isolated from the Antarctic marine sediment.</title>
        <authorList>
            <person name="Watanabe M."/>
            <person name="Kojima H."/>
            <person name="Fukui M."/>
        </authorList>
    </citation>
    <scope>NUCLEOTIDE SEQUENCE [LARGE SCALE GENOMIC DNA]</scope>
    <source>
        <strain evidence="12 13">SPP2</strain>
    </source>
</reference>
<feature type="transmembrane region" description="Helical" evidence="10">
    <location>
        <begin position="229"/>
        <end position="248"/>
    </location>
</feature>
<dbReference type="RefSeq" id="WP_096430727.1">
    <property type="nucleotide sequence ID" value="NZ_AP018042.1"/>
</dbReference>
<keyword evidence="9 10" id="KW-0472">Membrane</keyword>
<evidence type="ECO:0000313" key="13">
    <source>
        <dbReference type="Proteomes" id="UP000218267"/>
    </source>
</evidence>
<dbReference type="GO" id="GO:0055085">
    <property type="term" value="P:transmembrane transport"/>
    <property type="evidence" value="ECO:0007669"/>
    <property type="project" value="InterPro"/>
</dbReference>
<dbReference type="InterPro" id="IPR051045">
    <property type="entry name" value="TonB-dependent_transducer"/>
</dbReference>
<comment type="similarity">
    <text evidence="2">Belongs to the TonB family.</text>
</comment>
<reference evidence="13" key="2">
    <citation type="journal article" date="2020" name="Antonie Van Leeuwenhoek">
        <title>Labilibaculum antarcticum sp. nov., a novel facultative anaerobic, psychrotorelant bacterium isolated from marine sediment of Antarctica.</title>
        <authorList>
            <person name="Watanabe M."/>
            <person name="Kojima H."/>
            <person name="Fukui M."/>
        </authorList>
    </citation>
    <scope>NUCLEOTIDE SEQUENCE [LARGE SCALE GENOMIC DNA]</scope>
    <source>
        <strain evidence="13">SPP2</strain>
    </source>
</reference>
<proteinExistence type="inferred from homology"/>
<dbReference type="AlphaFoldDB" id="A0A1Y1CLT3"/>
<feature type="domain" description="TonB C-terminal" evidence="11">
    <location>
        <begin position="415"/>
        <end position="511"/>
    </location>
</feature>
<dbReference type="InterPro" id="IPR037682">
    <property type="entry name" value="TonB_C"/>
</dbReference>
<dbReference type="InterPro" id="IPR008969">
    <property type="entry name" value="CarboxyPept-like_regulatory"/>
</dbReference>
<dbReference type="PANTHER" id="PTHR33446">
    <property type="entry name" value="PROTEIN TONB-RELATED"/>
    <property type="match status" value="1"/>
</dbReference>
<dbReference type="GO" id="GO:0098797">
    <property type="term" value="C:plasma membrane protein complex"/>
    <property type="evidence" value="ECO:0007669"/>
    <property type="project" value="TreeGrafter"/>
</dbReference>
<dbReference type="EMBL" id="AP018042">
    <property type="protein sequence ID" value="BAX81378.1"/>
    <property type="molecule type" value="Genomic_DNA"/>
</dbReference>
<feature type="transmembrane region" description="Helical" evidence="10">
    <location>
        <begin position="7"/>
        <end position="25"/>
    </location>
</feature>
<dbReference type="KEGG" id="mbas:ALGA_3078"/>
<dbReference type="OrthoDB" id="9814002at2"/>
<keyword evidence="7" id="KW-0653">Protein transport</keyword>
<evidence type="ECO:0000256" key="5">
    <source>
        <dbReference type="ARBA" id="ARBA00022519"/>
    </source>
</evidence>
<organism evidence="12 13">
    <name type="scientific">Labilibaculum antarcticum</name>
    <dbReference type="NCBI Taxonomy" id="1717717"/>
    <lineage>
        <taxon>Bacteria</taxon>
        <taxon>Pseudomonadati</taxon>
        <taxon>Bacteroidota</taxon>
        <taxon>Bacteroidia</taxon>
        <taxon>Marinilabiliales</taxon>
        <taxon>Marinifilaceae</taxon>
        <taxon>Labilibaculum</taxon>
    </lineage>
</organism>
<keyword evidence="8 10" id="KW-1133">Transmembrane helix</keyword>
<dbReference type="CDD" id="cd07341">
    <property type="entry name" value="M56_BlaR1_MecR1_like"/>
    <property type="match status" value="1"/>
</dbReference>
<dbReference type="Pfam" id="PF05569">
    <property type="entry name" value="Peptidase_M56"/>
    <property type="match status" value="1"/>
</dbReference>
<evidence type="ECO:0000259" key="11">
    <source>
        <dbReference type="PROSITE" id="PS52015"/>
    </source>
</evidence>
<evidence type="ECO:0000256" key="2">
    <source>
        <dbReference type="ARBA" id="ARBA00006555"/>
    </source>
</evidence>
<evidence type="ECO:0000313" key="12">
    <source>
        <dbReference type="EMBL" id="BAX81378.1"/>
    </source>
</evidence>
<dbReference type="SUPFAM" id="SSF74653">
    <property type="entry name" value="TolA/TonB C-terminal domain"/>
    <property type="match status" value="3"/>
</dbReference>
<keyword evidence="6 10" id="KW-0812">Transmembrane</keyword>
<evidence type="ECO:0000256" key="6">
    <source>
        <dbReference type="ARBA" id="ARBA00022692"/>
    </source>
</evidence>
<gene>
    <name evidence="12" type="ORF">ALGA_3078</name>
</gene>
<keyword evidence="13" id="KW-1185">Reference proteome</keyword>
<dbReference type="Proteomes" id="UP000218267">
    <property type="component" value="Chromosome"/>
</dbReference>
<evidence type="ECO:0000256" key="3">
    <source>
        <dbReference type="ARBA" id="ARBA00022448"/>
    </source>
</evidence>
<dbReference type="PROSITE" id="PS52015">
    <property type="entry name" value="TONB_CTD"/>
    <property type="match status" value="2"/>
</dbReference>
<keyword evidence="3" id="KW-0813">Transport</keyword>
<feature type="domain" description="TonB C-terminal" evidence="11">
    <location>
        <begin position="541"/>
        <end position="637"/>
    </location>
</feature>
<dbReference type="InterPro" id="IPR006260">
    <property type="entry name" value="TonB/TolA_C"/>
</dbReference>
<dbReference type="GO" id="GO:0031992">
    <property type="term" value="F:energy transducer activity"/>
    <property type="evidence" value="ECO:0007669"/>
    <property type="project" value="TreeGrafter"/>
</dbReference>
<evidence type="ECO:0000256" key="9">
    <source>
        <dbReference type="ARBA" id="ARBA00023136"/>
    </source>
</evidence>
<sequence>MEAMTDYLLQSSAVLVLFYLIYILVLRNERFFAEIRFYLLGSALLALILPLLKFSYSITVESAFVNDAMGDFFVDPILGEAIQHAKSIISLGSMLLLIYLAVCSILFVRSLLKVFQIRQLINAGEYQIVDEQKVVLLDQSIPAFSFFGYIVMNREEFRDKSLNNIFAHEKVHAQQKHWIDLLFVELLTIVFWFNPFVWLYQVAVKQTHELLADDGVIARGFNIGQYQAILMNQIMGTEVLGLANNFNYSITKKRMIMMSKEKSPLNRRYKLLIVIPVVCAVLLFNLQIVEVQAQEKKIEKVVNIIELTGQLIDEHDTPVEGATILNRSNEVGVTSDRNGKFKLLVVEDATLGVRSEGYARKVLILDELTKYAEKTENGYFVKIKMYSESSAQKDEAYYKDEQVFVTVDQMPEFPGGELEMQKYIAKNVKYPKDAQQKGISGRVFVTFVVNKEGEVDQARVIRGASPSLDAESVRVIKSMPKWKPGKQRGEAVNVSYTVPINFSLEDDKKIDEVNVAEPEKDNLYKGETVFVIVEEMPEYPGGSLALQKYIADNVKYPTEALKKEISGRVFVTFIVSKEGDVVQARVVRGVDPSLDAEALRVMNSIPKWTPGKQRGQAVNVSYTVPINFSLENDKKKKVEPNRKASLDSKIESKKEEFIYNDEPVFVIVDEMPEYPGGALKLKEFFVSEVSKLDANYIIGKRCFITFLVTKQGLVEKARVVRGTGNMEVDAKALEIVESSVKWKPGKQRGQAVNVSYTVPINFGA</sequence>
<dbReference type="Gene3D" id="3.30.1150.10">
    <property type="match status" value="3"/>
</dbReference>
<dbReference type="Pfam" id="PF03544">
    <property type="entry name" value="TonB_C"/>
    <property type="match status" value="3"/>
</dbReference>
<evidence type="ECO:0000256" key="7">
    <source>
        <dbReference type="ARBA" id="ARBA00022927"/>
    </source>
</evidence>
<evidence type="ECO:0000256" key="4">
    <source>
        <dbReference type="ARBA" id="ARBA00022475"/>
    </source>
</evidence>
<protein>
    <recommendedName>
        <fullName evidence="11">TonB C-terminal domain-containing protein</fullName>
    </recommendedName>
</protein>
<feature type="transmembrane region" description="Helical" evidence="10">
    <location>
        <begin position="178"/>
        <end position="200"/>
    </location>
</feature>
<feature type="transmembrane region" description="Helical" evidence="10">
    <location>
        <begin position="269"/>
        <end position="289"/>
    </location>
</feature>
<dbReference type="FunFam" id="3.30.1150.10:FF:000002">
    <property type="entry name" value="Energy transducer TonB"/>
    <property type="match status" value="2"/>
</dbReference>
<evidence type="ECO:0000256" key="8">
    <source>
        <dbReference type="ARBA" id="ARBA00022989"/>
    </source>
</evidence>
<dbReference type="PANTHER" id="PTHR33446:SF2">
    <property type="entry name" value="PROTEIN TONB"/>
    <property type="match status" value="1"/>
</dbReference>
<dbReference type="InterPro" id="IPR008756">
    <property type="entry name" value="Peptidase_M56"/>
</dbReference>
<feature type="transmembrane region" description="Helical" evidence="10">
    <location>
        <begin position="37"/>
        <end position="56"/>
    </location>
</feature>
<accession>A0A1Y1CLT3</accession>
<dbReference type="GO" id="GO:0015031">
    <property type="term" value="P:protein transport"/>
    <property type="evidence" value="ECO:0007669"/>
    <property type="project" value="UniProtKB-KW"/>
</dbReference>
<feature type="transmembrane region" description="Helical" evidence="10">
    <location>
        <begin position="88"/>
        <end position="108"/>
    </location>
</feature>
<keyword evidence="5" id="KW-0997">Cell inner membrane</keyword>